<proteinExistence type="predicted"/>
<organism evidence="2 3">
    <name type="scientific">Clitoria ternatea</name>
    <name type="common">Butterfly pea</name>
    <dbReference type="NCBI Taxonomy" id="43366"/>
    <lineage>
        <taxon>Eukaryota</taxon>
        <taxon>Viridiplantae</taxon>
        <taxon>Streptophyta</taxon>
        <taxon>Embryophyta</taxon>
        <taxon>Tracheophyta</taxon>
        <taxon>Spermatophyta</taxon>
        <taxon>Magnoliopsida</taxon>
        <taxon>eudicotyledons</taxon>
        <taxon>Gunneridae</taxon>
        <taxon>Pentapetalae</taxon>
        <taxon>rosids</taxon>
        <taxon>fabids</taxon>
        <taxon>Fabales</taxon>
        <taxon>Fabaceae</taxon>
        <taxon>Papilionoideae</taxon>
        <taxon>50 kb inversion clade</taxon>
        <taxon>NPAAA clade</taxon>
        <taxon>indigoferoid/millettioid clade</taxon>
        <taxon>Phaseoleae</taxon>
        <taxon>Clitoria</taxon>
    </lineage>
</organism>
<keyword evidence="3" id="KW-1185">Reference proteome</keyword>
<dbReference type="Proteomes" id="UP001359559">
    <property type="component" value="Unassembled WGS sequence"/>
</dbReference>
<feature type="signal peptide" evidence="1">
    <location>
        <begin position="1"/>
        <end position="21"/>
    </location>
</feature>
<name>A0AAN9I9D3_CLITE</name>
<protein>
    <recommendedName>
        <fullName evidence="4">Embryo-specific 3</fullName>
    </recommendedName>
</protein>
<reference evidence="2 3" key="1">
    <citation type="submission" date="2024-01" db="EMBL/GenBank/DDBJ databases">
        <title>The genomes of 5 underutilized Papilionoideae crops provide insights into root nodulation and disease resistance.</title>
        <authorList>
            <person name="Yuan L."/>
        </authorList>
    </citation>
    <scope>NUCLEOTIDE SEQUENCE [LARGE SCALE GENOMIC DNA]</scope>
    <source>
        <strain evidence="2">LY-2023</strain>
        <tissue evidence="2">Leaf</tissue>
    </source>
</reference>
<dbReference type="AlphaFoldDB" id="A0AAN9I9D3"/>
<evidence type="ECO:0000256" key="1">
    <source>
        <dbReference type="SAM" id="SignalP"/>
    </source>
</evidence>
<dbReference type="PANTHER" id="PTHR31718">
    <property type="entry name" value="PLAT DOMAIN-CONTAINING PROTEIN"/>
    <property type="match status" value="1"/>
</dbReference>
<feature type="chain" id="PRO_5042991727" description="Embryo-specific 3" evidence="1">
    <location>
        <begin position="22"/>
        <end position="159"/>
    </location>
</feature>
<evidence type="ECO:0000313" key="2">
    <source>
        <dbReference type="EMBL" id="KAK7271162.1"/>
    </source>
</evidence>
<accession>A0AAN9I9D3</accession>
<dbReference type="EMBL" id="JAYKXN010000007">
    <property type="protein sequence ID" value="KAK7271162.1"/>
    <property type="molecule type" value="Genomic_DNA"/>
</dbReference>
<dbReference type="Pfam" id="PF06232">
    <property type="entry name" value="ATS3"/>
    <property type="match status" value="1"/>
</dbReference>
<gene>
    <name evidence="2" type="ORF">RJT34_26822</name>
</gene>
<dbReference type="SUPFAM" id="SSF49723">
    <property type="entry name" value="Lipase/lipooxygenase domain (PLAT/LH2 domain)"/>
    <property type="match status" value="1"/>
</dbReference>
<dbReference type="InterPro" id="IPR036392">
    <property type="entry name" value="PLAT/LH2_dom_sf"/>
</dbReference>
<dbReference type="InterPro" id="IPR010417">
    <property type="entry name" value="Embryo-specific_ATS3"/>
</dbReference>
<dbReference type="PANTHER" id="PTHR31718:SF31">
    <property type="entry name" value="OS01G0172800 PROTEIN"/>
    <property type="match status" value="1"/>
</dbReference>
<sequence>MNVEALTLILTFCIINAFSQARPINATQPQALQSFNLNQTQQQYEDDSCSYKVTITTSCSSLMYTRELISLLFGDAYGNQVYVPSLPGEFEDCSTATYDIYGPCTYEICSLYLYRTGDDGWIPEAVSIHNYLYDPVTFYYNTHIPEGSGGYGFDYCHGV</sequence>
<keyword evidence="1" id="KW-0732">Signal</keyword>
<evidence type="ECO:0008006" key="4">
    <source>
        <dbReference type="Google" id="ProtNLM"/>
    </source>
</evidence>
<evidence type="ECO:0000313" key="3">
    <source>
        <dbReference type="Proteomes" id="UP001359559"/>
    </source>
</evidence>
<comment type="caution">
    <text evidence="2">The sequence shown here is derived from an EMBL/GenBank/DDBJ whole genome shotgun (WGS) entry which is preliminary data.</text>
</comment>